<dbReference type="SUPFAM" id="SSF51717">
    <property type="entry name" value="Dihydropteroate synthetase-like"/>
    <property type="match status" value="1"/>
</dbReference>
<keyword evidence="8" id="KW-0479">Metal-binding</keyword>
<dbReference type="GO" id="GO:0046872">
    <property type="term" value="F:metal ion binding"/>
    <property type="evidence" value="ECO:0007669"/>
    <property type="project" value="UniProtKB-KW"/>
</dbReference>
<dbReference type="InterPro" id="IPR045031">
    <property type="entry name" value="DHP_synth-like"/>
</dbReference>
<dbReference type="NCBIfam" id="TIGR01496">
    <property type="entry name" value="DHPS"/>
    <property type="match status" value="1"/>
</dbReference>
<proteinExistence type="inferred from homology"/>
<dbReference type="PANTHER" id="PTHR20941:SF1">
    <property type="entry name" value="FOLIC ACID SYNTHESIS PROTEIN FOL1"/>
    <property type="match status" value="1"/>
</dbReference>
<feature type="domain" description="Pterin-binding" evidence="12">
    <location>
        <begin position="1"/>
        <end position="258"/>
    </location>
</feature>
<comment type="caution">
    <text evidence="13">The sequence shown here is derived from an EMBL/GenBank/DDBJ whole genome shotgun (WGS) entry which is preliminary data.</text>
</comment>
<evidence type="ECO:0000313" key="13">
    <source>
        <dbReference type="EMBL" id="PIQ90013.1"/>
    </source>
</evidence>
<evidence type="ECO:0000256" key="11">
    <source>
        <dbReference type="ARBA" id="ARBA00030193"/>
    </source>
</evidence>
<evidence type="ECO:0000256" key="1">
    <source>
        <dbReference type="ARBA" id="ARBA00000012"/>
    </source>
</evidence>
<dbReference type="PROSITE" id="PS50972">
    <property type="entry name" value="PTERIN_BINDING"/>
    <property type="match status" value="1"/>
</dbReference>
<protein>
    <recommendedName>
        <fullName evidence="6">Dihydropteroate synthase</fullName>
        <ecNumber evidence="5">2.5.1.15</ecNumber>
    </recommendedName>
    <alternativeName>
        <fullName evidence="11">Dihydropteroate pyrophosphorylase</fullName>
    </alternativeName>
</protein>
<gene>
    <name evidence="13" type="primary">folP</name>
    <name evidence="13" type="ORF">COV72_00405</name>
</gene>
<dbReference type="PANTHER" id="PTHR20941">
    <property type="entry name" value="FOLATE SYNTHESIS PROTEINS"/>
    <property type="match status" value="1"/>
</dbReference>
<keyword evidence="10" id="KW-0289">Folate biosynthesis</keyword>
<comment type="pathway">
    <text evidence="3">Cofactor biosynthesis; tetrahydrofolate biosynthesis; 7,8-dihydrofolate from 2-amino-4-hydroxy-6-hydroxymethyl-7,8-dihydropteridine diphosphate and 4-aminobenzoate: step 1/2.</text>
</comment>
<dbReference type="CDD" id="cd00739">
    <property type="entry name" value="DHPS"/>
    <property type="match status" value="1"/>
</dbReference>
<keyword evidence="9" id="KW-0460">Magnesium</keyword>
<evidence type="ECO:0000256" key="7">
    <source>
        <dbReference type="ARBA" id="ARBA00022679"/>
    </source>
</evidence>
<dbReference type="GO" id="GO:0046654">
    <property type="term" value="P:tetrahydrofolate biosynthetic process"/>
    <property type="evidence" value="ECO:0007669"/>
    <property type="project" value="TreeGrafter"/>
</dbReference>
<evidence type="ECO:0000313" key="14">
    <source>
        <dbReference type="Proteomes" id="UP000229641"/>
    </source>
</evidence>
<name>A0A2H0M010_9BACT</name>
<evidence type="ECO:0000259" key="12">
    <source>
        <dbReference type="PROSITE" id="PS50972"/>
    </source>
</evidence>
<evidence type="ECO:0000256" key="4">
    <source>
        <dbReference type="ARBA" id="ARBA00009503"/>
    </source>
</evidence>
<keyword evidence="7" id="KW-0808">Transferase</keyword>
<comment type="cofactor">
    <cofactor evidence="2">
        <name>Mg(2+)</name>
        <dbReference type="ChEBI" id="CHEBI:18420"/>
    </cofactor>
</comment>
<dbReference type="PROSITE" id="PS00793">
    <property type="entry name" value="DHPS_2"/>
    <property type="match status" value="1"/>
</dbReference>
<evidence type="ECO:0000256" key="9">
    <source>
        <dbReference type="ARBA" id="ARBA00022842"/>
    </source>
</evidence>
<dbReference type="GO" id="GO:0004156">
    <property type="term" value="F:dihydropteroate synthase activity"/>
    <property type="evidence" value="ECO:0007669"/>
    <property type="project" value="UniProtKB-EC"/>
</dbReference>
<dbReference type="InterPro" id="IPR011005">
    <property type="entry name" value="Dihydropteroate_synth-like_sf"/>
</dbReference>
<evidence type="ECO:0000256" key="3">
    <source>
        <dbReference type="ARBA" id="ARBA00004763"/>
    </source>
</evidence>
<dbReference type="InterPro" id="IPR006390">
    <property type="entry name" value="DHP_synth_dom"/>
</dbReference>
<comment type="similarity">
    <text evidence="4">Belongs to the DHPS family.</text>
</comment>
<dbReference type="AlphaFoldDB" id="A0A2H0M010"/>
<dbReference type="FunFam" id="3.20.20.20:FF:000006">
    <property type="entry name" value="Dihydropteroate synthase"/>
    <property type="match status" value="1"/>
</dbReference>
<dbReference type="GO" id="GO:0046656">
    <property type="term" value="P:folic acid biosynthetic process"/>
    <property type="evidence" value="ECO:0007669"/>
    <property type="project" value="UniProtKB-KW"/>
</dbReference>
<evidence type="ECO:0000256" key="10">
    <source>
        <dbReference type="ARBA" id="ARBA00022909"/>
    </source>
</evidence>
<dbReference type="InterPro" id="IPR000489">
    <property type="entry name" value="Pterin-binding_dom"/>
</dbReference>
<dbReference type="EMBL" id="PCWA01000007">
    <property type="protein sequence ID" value="PIQ90013.1"/>
    <property type="molecule type" value="Genomic_DNA"/>
</dbReference>
<dbReference type="Proteomes" id="UP000229641">
    <property type="component" value="Unassembled WGS sequence"/>
</dbReference>
<reference evidence="13 14" key="1">
    <citation type="submission" date="2017-09" db="EMBL/GenBank/DDBJ databases">
        <title>Depth-based differentiation of microbial function through sediment-hosted aquifers and enrichment of novel symbionts in the deep terrestrial subsurface.</title>
        <authorList>
            <person name="Probst A.J."/>
            <person name="Ladd B."/>
            <person name="Jarett J.K."/>
            <person name="Geller-Mcgrath D.E."/>
            <person name="Sieber C.M."/>
            <person name="Emerson J.B."/>
            <person name="Anantharaman K."/>
            <person name="Thomas B.C."/>
            <person name="Malmstrom R."/>
            <person name="Stieglmeier M."/>
            <person name="Klingl A."/>
            <person name="Woyke T."/>
            <person name="Ryan C.M."/>
            <person name="Banfield J.F."/>
        </authorList>
    </citation>
    <scope>NUCLEOTIDE SEQUENCE [LARGE SCALE GENOMIC DNA]</scope>
    <source>
        <strain evidence="13">CG11_big_fil_rev_8_21_14_0_20_42_13</strain>
    </source>
</reference>
<dbReference type="EC" id="2.5.1.15" evidence="5"/>
<comment type="catalytic activity">
    <reaction evidence="1">
        <text>(7,8-dihydropterin-6-yl)methyl diphosphate + 4-aminobenzoate = 7,8-dihydropteroate + diphosphate</text>
        <dbReference type="Rhea" id="RHEA:19949"/>
        <dbReference type="ChEBI" id="CHEBI:17836"/>
        <dbReference type="ChEBI" id="CHEBI:17839"/>
        <dbReference type="ChEBI" id="CHEBI:33019"/>
        <dbReference type="ChEBI" id="CHEBI:72950"/>
        <dbReference type="EC" id="2.5.1.15"/>
    </reaction>
</comment>
<dbReference type="Gene3D" id="3.20.20.20">
    <property type="entry name" value="Dihydropteroate synthase-like"/>
    <property type="match status" value="1"/>
</dbReference>
<accession>A0A2H0M010</accession>
<evidence type="ECO:0000256" key="6">
    <source>
        <dbReference type="ARBA" id="ARBA00016919"/>
    </source>
</evidence>
<evidence type="ECO:0000256" key="8">
    <source>
        <dbReference type="ARBA" id="ARBA00022723"/>
    </source>
</evidence>
<sequence>MGILNITPDSFSGDGLYKTKTNNPELRTAKIIEAAEKMAEDGADIIDVGGESTRPNAEPIAQDEEIKRVIPVIKLLSKKIALPISIDTYKPEVAEQALDNGASIVNDITAISSQKMGSVIKKYNAAVVLMHMRGNPSNMQDNPEYADLISEIASFLSSAVRRAMDAGISKSQIIIDPGIGFGKTPAHNLEIINRLGELRDIDFPILAGPSRKSFIGHIIDKKPGERLFGTSAAIAMLIANGIHIVRVHDVGEISDVVKVSDAILNSSHE</sequence>
<evidence type="ECO:0000256" key="5">
    <source>
        <dbReference type="ARBA" id="ARBA00012458"/>
    </source>
</evidence>
<organism evidence="13 14">
    <name type="scientific">Candidatus Ghiorseimicrobium undicola</name>
    <dbReference type="NCBI Taxonomy" id="1974746"/>
    <lineage>
        <taxon>Bacteria</taxon>
        <taxon>Pseudomonadati</taxon>
        <taxon>Candidatus Omnitrophota</taxon>
        <taxon>Candidatus Ghiorseimicrobium</taxon>
    </lineage>
</organism>
<dbReference type="Pfam" id="PF00809">
    <property type="entry name" value="Pterin_bind"/>
    <property type="match status" value="1"/>
</dbReference>
<evidence type="ECO:0000256" key="2">
    <source>
        <dbReference type="ARBA" id="ARBA00001946"/>
    </source>
</evidence>